<comment type="caution">
    <text evidence="1">The sequence shown here is derived from an EMBL/GenBank/DDBJ whole genome shotgun (WGS) entry which is preliminary data.</text>
</comment>
<accession>A0A641AMR5</accession>
<evidence type="ECO:0000313" key="1">
    <source>
        <dbReference type="EMBL" id="KAA1378570.1"/>
    </source>
</evidence>
<protein>
    <submittedName>
        <fullName evidence="1">ImmA/IrrE family metallo-endopeptidase</fullName>
    </submittedName>
</protein>
<dbReference type="Proteomes" id="UP001515100">
    <property type="component" value="Unassembled WGS sequence"/>
</dbReference>
<keyword evidence="2" id="KW-1185">Reference proteome</keyword>
<dbReference type="Gene3D" id="1.10.10.2910">
    <property type="match status" value="1"/>
</dbReference>
<name>A0A641AMR5_9ACTN</name>
<dbReference type="EMBL" id="SDPP02000002">
    <property type="protein sequence ID" value="KAA1378570.1"/>
    <property type="molecule type" value="Genomic_DNA"/>
</dbReference>
<dbReference type="AlphaFoldDB" id="A0A641AMR5"/>
<organism evidence="1 2">
    <name type="scientific">Aeromicrobium fastidiosum</name>
    <dbReference type="NCBI Taxonomy" id="52699"/>
    <lineage>
        <taxon>Bacteria</taxon>
        <taxon>Bacillati</taxon>
        <taxon>Actinomycetota</taxon>
        <taxon>Actinomycetes</taxon>
        <taxon>Propionibacteriales</taxon>
        <taxon>Nocardioidaceae</taxon>
        <taxon>Aeromicrobium</taxon>
    </lineage>
</organism>
<proteinExistence type="predicted"/>
<evidence type="ECO:0000313" key="2">
    <source>
        <dbReference type="Proteomes" id="UP001515100"/>
    </source>
</evidence>
<reference evidence="1" key="1">
    <citation type="submission" date="2019-09" db="EMBL/GenBank/DDBJ databases">
        <authorList>
            <person name="Li J."/>
        </authorList>
    </citation>
    <scope>NUCLEOTIDE SEQUENCE [LARGE SCALE GENOMIC DNA]</scope>
    <source>
        <strain evidence="1">NRBC 14897</strain>
    </source>
</reference>
<gene>
    <name evidence="1" type="ORF">ESP62_009510</name>
</gene>
<sequence>MTSRMPSRCLPRLRRWSKLSSPIEEPGVTNLDTCVEEALAGLDASMRTEFASAPLHTLTQRLGIKVKAVDHLQRRDDGGTCDGVSFLQDDVILYAATGNRRENFTLAHELGHRLVVDNDNVLDWLADQDETAAVLETLCDRIAARLLVPGDVIDNVIGSGPLRAHHVTDLVTATNASLPVCVIALATRLPGVGAIVVTDRVSETVTYASVQPHPVQGWPVVHPWPNQRVPAGHPLQNLGPDATTTRKSFWATPWGTRADFYLDARADARRTIAILADTDLWDAEVFHPATTRDFDQRPERELNCCGRTQNVRGYPCQTCDGPYCPECGLCPCQRRAKNENRCAGPCGLQYLPHLLEDGKCDECR</sequence>
<dbReference type="OrthoDB" id="3240543at2"/>